<dbReference type="InterPro" id="IPR011006">
    <property type="entry name" value="CheY-like_superfamily"/>
</dbReference>
<evidence type="ECO:0000256" key="12">
    <source>
        <dbReference type="SAM" id="SignalP"/>
    </source>
</evidence>
<dbReference type="GO" id="GO:0043565">
    <property type="term" value="F:sequence-specific DNA binding"/>
    <property type="evidence" value="ECO:0007669"/>
    <property type="project" value="InterPro"/>
</dbReference>
<evidence type="ECO:0000256" key="10">
    <source>
        <dbReference type="SAM" id="Coils"/>
    </source>
</evidence>
<dbReference type="InterPro" id="IPR025997">
    <property type="entry name" value="SBP_2_dom"/>
</dbReference>
<dbReference type="InterPro" id="IPR028082">
    <property type="entry name" value="Peripla_BP_I"/>
</dbReference>
<evidence type="ECO:0000259" key="14">
    <source>
        <dbReference type="PROSITE" id="PS50109"/>
    </source>
</evidence>
<dbReference type="Gene3D" id="1.10.287.130">
    <property type="match status" value="1"/>
</dbReference>
<dbReference type="SMART" id="SM00342">
    <property type="entry name" value="HTH_ARAC"/>
    <property type="match status" value="1"/>
</dbReference>
<evidence type="ECO:0000256" key="5">
    <source>
        <dbReference type="ARBA" id="ARBA00022777"/>
    </source>
</evidence>
<feature type="coiled-coil region" evidence="10">
    <location>
        <begin position="368"/>
        <end position="427"/>
    </location>
</feature>
<dbReference type="InterPro" id="IPR003594">
    <property type="entry name" value="HATPase_dom"/>
</dbReference>
<keyword evidence="11" id="KW-1133">Transmembrane helix</keyword>
<dbReference type="CDD" id="cd06308">
    <property type="entry name" value="PBP1_sensor_kinase-like"/>
    <property type="match status" value="1"/>
</dbReference>
<keyword evidence="6" id="KW-0805">Transcription regulation</keyword>
<keyword evidence="8" id="KW-0804">Transcription</keyword>
<dbReference type="Pfam" id="PF00072">
    <property type="entry name" value="Response_reg"/>
    <property type="match status" value="1"/>
</dbReference>
<dbReference type="FunFam" id="1.10.287.130:FF:000045">
    <property type="entry name" value="Two-component system sensor histidine kinase/response regulator"/>
    <property type="match status" value="1"/>
</dbReference>
<evidence type="ECO:0000313" key="17">
    <source>
        <dbReference type="Proteomes" id="UP000664144"/>
    </source>
</evidence>
<keyword evidence="10" id="KW-0175">Coiled coil</keyword>
<keyword evidence="4" id="KW-0808">Transferase</keyword>
<dbReference type="PROSITE" id="PS50109">
    <property type="entry name" value="HIS_KIN"/>
    <property type="match status" value="1"/>
</dbReference>
<evidence type="ECO:0000256" key="11">
    <source>
        <dbReference type="SAM" id="Phobius"/>
    </source>
</evidence>
<dbReference type="EMBL" id="JAFLQZ010000012">
    <property type="protein sequence ID" value="MBO0359613.1"/>
    <property type="molecule type" value="Genomic_DNA"/>
</dbReference>
<dbReference type="InterPro" id="IPR009057">
    <property type="entry name" value="Homeodomain-like_sf"/>
</dbReference>
<feature type="transmembrane region" description="Helical" evidence="11">
    <location>
        <begin position="343"/>
        <end position="362"/>
    </location>
</feature>
<keyword evidence="3 9" id="KW-0597">Phosphoprotein</keyword>
<keyword evidence="5" id="KW-0418">Kinase</keyword>
<dbReference type="InterPro" id="IPR036890">
    <property type="entry name" value="HATPase_C_sf"/>
</dbReference>
<evidence type="ECO:0000256" key="6">
    <source>
        <dbReference type="ARBA" id="ARBA00023015"/>
    </source>
</evidence>
<evidence type="ECO:0000256" key="9">
    <source>
        <dbReference type="PROSITE-ProRule" id="PRU00169"/>
    </source>
</evidence>
<dbReference type="GO" id="GO:0000155">
    <property type="term" value="F:phosphorelay sensor kinase activity"/>
    <property type="evidence" value="ECO:0007669"/>
    <property type="project" value="InterPro"/>
</dbReference>
<evidence type="ECO:0000313" key="16">
    <source>
        <dbReference type="EMBL" id="MBO0359613.1"/>
    </source>
</evidence>
<keyword evidence="12" id="KW-0732">Signal</keyword>
<keyword evidence="11" id="KW-0472">Membrane</keyword>
<dbReference type="SUPFAM" id="SSF46689">
    <property type="entry name" value="Homeodomain-like"/>
    <property type="match status" value="1"/>
</dbReference>
<dbReference type="EC" id="2.7.13.3" evidence="2"/>
<evidence type="ECO:0000259" key="15">
    <source>
        <dbReference type="PROSITE" id="PS50110"/>
    </source>
</evidence>
<comment type="catalytic activity">
    <reaction evidence="1">
        <text>ATP + protein L-histidine = ADP + protein N-phospho-L-histidine.</text>
        <dbReference type="EC" id="2.7.13.3"/>
    </reaction>
</comment>
<dbReference type="SUPFAM" id="SSF52172">
    <property type="entry name" value="CheY-like"/>
    <property type="match status" value="1"/>
</dbReference>
<dbReference type="InterPro" id="IPR018060">
    <property type="entry name" value="HTH_AraC"/>
</dbReference>
<comment type="caution">
    <text evidence="16">The sequence shown here is derived from an EMBL/GenBank/DDBJ whole genome shotgun (WGS) entry which is preliminary data.</text>
</comment>
<dbReference type="Pfam" id="PF00512">
    <property type="entry name" value="HisKA"/>
    <property type="match status" value="1"/>
</dbReference>
<protein>
    <recommendedName>
        <fullName evidence="2">histidine kinase</fullName>
        <ecNumber evidence="2">2.7.13.3</ecNumber>
    </recommendedName>
</protein>
<evidence type="ECO:0000256" key="4">
    <source>
        <dbReference type="ARBA" id="ARBA00022679"/>
    </source>
</evidence>
<evidence type="ECO:0000259" key="13">
    <source>
        <dbReference type="PROSITE" id="PS01124"/>
    </source>
</evidence>
<dbReference type="Proteomes" id="UP000664144">
    <property type="component" value="Unassembled WGS sequence"/>
</dbReference>
<dbReference type="Pfam" id="PF02518">
    <property type="entry name" value="HATPase_c"/>
    <property type="match status" value="1"/>
</dbReference>
<evidence type="ECO:0000256" key="3">
    <source>
        <dbReference type="ARBA" id="ARBA00022553"/>
    </source>
</evidence>
<dbReference type="Pfam" id="PF12833">
    <property type="entry name" value="HTH_18"/>
    <property type="match status" value="1"/>
</dbReference>
<dbReference type="InterPro" id="IPR005467">
    <property type="entry name" value="His_kinase_dom"/>
</dbReference>
<dbReference type="InterPro" id="IPR004358">
    <property type="entry name" value="Sig_transdc_His_kin-like_C"/>
</dbReference>
<dbReference type="SMART" id="SM00448">
    <property type="entry name" value="REC"/>
    <property type="match status" value="1"/>
</dbReference>
<dbReference type="SUPFAM" id="SSF47384">
    <property type="entry name" value="Homodimeric domain of signal transducing histidine kinase"/>
    <property type="match status" value="1"/>
</dbReference>
<feature type="modified residue" description="4-aspartylphosphate" evidence="9">
    <location>
        <position position="749"/>
    </location>
</feature>
<dbReference type="RefSeq" id="WP_206985572.1">
    <property type="nucleotide sequence ID" value="NZ_JAFLQZ010000012.1"/>
</dbReference>
<dbReference type="Gene3D" id="3.30.565.10">
    <property type="entry name" value="Histidine kinase-like ATPase, C-terminal domain"/>
    <property type="match status" value="1"/>
</dbReference>
<dbReference type="InterPro" id="IPR018062">
    <property type="entry name" value="HTH_AraC-typ_CS"/>
</dbReference>
<evidence type="ECO:0000256" key="2">
    <source>
        <dbReference type="ARBA" id="ARBA00012438"/>
    </source>
</evidence>
<keyword evidence="7" id="KW-0238">DNA-binding</keyword>
<dbReference type="InterPro" id="IPR036097">
    <property type="entry name" value="HisK_dim/P_sf"/>
</dbReference>
<keyword evidence="17" id="KW-1185">Reference proteome</keyword>
<organism evidence="16 17">
    <name type="scientific">Hymenobacter telluris</name>
    <dbReference type="NCBI Taxonomy" id="2816474"/>
    <lineage>
        <taxon>Bacteria</taxon>
        <taxon>Pseudomonadati</taxon>
        <taxon>Bacteroidota</taxon>
        <taxon>Cytophagia</taxon>
        <taxon>Cytophagales</taxon>
        <taxon>Hymenobacteraceae</taxon>
        <taxon>Hymenobacter</taxon>
    </lineage>
</organism>
<feature type="signal peptide" evidence="12">
    <location>
        <begin position="1"/>
        <end position="28"/>
    </location>
</feature>
<dbReference type="GO" id="GO:0003700">
    <property type="term" value="F:DNA-binding transcription factor activity"/>
    <property type="evidence" value="ECO:0007669"/>
    <property type="project" value="InterPro"/>
</dbReference>
<dbReference type="PROSITE" id="PS00041">
    <property type="entry name" value="HTH_ARAC_FAMILY_1"/>
    <property type="match status" value="1"/>
</dbReference>
<feature type="chain" id="PRO_5037002083" description="histidine kinase" evidence="12">
    <location>
        <begin position="29"/>
        <end position="953"/>
    </location>
</feature>
<dbReference type="PANTHER" id="PTHR43547:SF2">
    <property type="entry name" value="HYBRID SIGNAL TRANSDUCTION HISTIDINE KINASE C"/>
    <property type="match status" value="1"/>
</dbReference>
<dbReference type="SUPFAM" id="SSF55874">
    <property type="entry name" value="ATPase domain of HSP90 chaperone/DNA topoisomerase II/histidine kinase"/>
    <property type="match status" value="1"/>
</dbReference>
<dbReference type="InterPro" id="IPR001789">
    <property type="entry name" value="Sig_transdc_resp-reg_receiver"/>
</dbReference>
<evidence type="ECO:0000256" key="7">
    <source>
        <dbReference type="ARBA" id="ARBA00023125"/>
    </source>
</evidence>
<dbReference type="SMART" id="SM00388">
    <property type="entry name" value="HisKA"/>
    <property type="match status" value="1"/>
</dbReference>
<accession>A0A939EY75</accession>
<feature type="domain" description="HTH araC/xylS-type" evidence="13">
    <location>
        <begin position="848"/>
        <end position="947"/>
    </location>
</feature>
<evidence type="ECO:0000256" key="1">
    <source>
        <dbReference type="ARBA" id="ARBA00000085"/>
    </source>
</evidence>
<feature type="domain" description="Response regulatory" evidence="15">
    <location>
        <begin position="701"/>
        <end position="816"/>
    </location>
</feature>
<dbReference type="Gene3D" id="3.40.50.2300">
    <property type="match status" value="3"/>
</dbReference>
<gene>
    <name evidence="16" type="ORF">J0X19_16760</name>
</gene>
<evidence type="ECO:0000256" key="8">
    <source>
        <dbReference type="ARBA" id="ARBA00023163"/>
    </source>
</evidence>
<dbReference type="PROSITE" id="PS01124">
    <property type="entry name" value="HTH_ARAC_FAMILY_2"/>
    <property type="match status" value="1"/>
</dbReference>
<name>A0A939EY75_9BACT</name>
<dbReference type="SMART" id="SM00387">
    <property type="entry name" value="HATPase_c"/>
    <property type="match status" value="1"/>
</dbReference>
<dbReference type="PANTHER" id="PTHR43547">
    <property type="entry name" value="TWO-COMPONENT HISTIDINE KINASE"/>
    <property type="match status" value="1"/>
</dbReference>
<dbReference type="PROSITE" id="PS50110">
    <property type="entry name" value="RESPONSE_REGULATORY"/>
    <property type="match status" value="1"/>
</dbReference>
<feature type="domain" description="Histidine kinase" evidence="14">
    <location>
        <begin position="437"/>
        <end position="655"/>
    </location>
</feature>
<dbReference type="FunFam" id="3.30.565.10:FF:000006">
    <property type="entry name" value="Sensor histidine kinase WalK"/>
    <property type="match status" value="1"/>
</dbReference>
<dbReference type="AlphaFoldDB" id="A0A939EY75"/>
<dbReference type="CDD" id="cd00082">
    <property type="entry name" value="HisKA"/>
    <property type="match status" value="1"/>
</dbReference>
<dbReference type="CDD" id="cd17574">
    <property type="entry name" value="REC_OmpR"/>
    <property type="match status" value="1"/>
</dbReference>
<dbReference type="InterPro" id="IPR003661">
    <property type="entry name" value="HisK_dim/P_dom"/>
</dbReference>
<reference evidence="16" key="1">
    <citation type="submission" date="2021-03" db="EMBL/GenBank/DDBJ databases">
        <authorList>
            <person name="Kim M.K."/>
        </authorList>
    </citation>
    <scope>NUCLEOTIDE SEQUENCE</scope>
    <source>
        <strain evidence="16">BT186</strain>
    </source>
</reference>
<dbReference type="SUPFAM" id="SSF53822">
    <property type="entry name" value="Periplasmic binding protein-like I"/>
    <property type="match status" value="1"/>
</dbReference>
<dbReference type="Pfam" id="PF13407">
    <property type="entry name" value="Peripla_BP_4"/>
    <property type="match status" value="1"/>
</dbReference>
<dbReference type="Gene3D" id="1.10.10.60">
    <property type="entry name" value="Homeodomain-like"/>
    <property type="match status" value="1"/>
</dbReference>
<keyword evidence="11" id="KW-0812">Transmembrane</keyword>
<dbReference type="PRINTS" id="PR00344">
    <property type="entry name" value="BCTRLSENSOR"/>
</dbReference>
<sequence length="953" mass="105113">MTSFHTITRLLLVPVLALLAGCAQPPKAPVYRIGFSQCSTSGPWRQAMQSGMERELSFHPEVQFRITDAHDNSQVQQEQIRELVRGGLDLLIVSPYEAGPVTPAVEEAYKQGVPVVLLDRRTTSPNYSAYVGGNNVEVGQTAARYAARLLQQHGNVVEILGTPGSSATAERHQGFVRGLVAYPGLHLVGQVTGDWKEKTLKPALTKLLQAHPEVSLVFAHNDAMGRGAREVCQQLGISGRVRVIGVDGLSGQGEGIDLVQRNVLDASVLYSPGGEEAIRTALKILNRQPYNRESTLGTLVIDSTNVLTMQQQTEKMVSQQHDIERQQSLLQRLRATYASQQTVLYGLLATLLGAVVLGGLAWNSARINRRINHQLALQNAENDKINRQLVAQNAENDKINRQLVAQNEEISSQRNQLEKLAEQSRADTEAKLRFFTNFSHELRTPLTLIMGPVEELLTSSPDLTAAQSQDLKLVRRNTQRLLQLVNQLLDFRKIEVGKMAVRATEGNLLAFVREIVDAFEKPAQLRGIQLRFVAAEPVLTAWFDGNILDKVFFNLLSNALKFTPDQGQITVSLQPADHGRTLRVSIADTGQGISEQDRAHIFEWFYQGDQGAVAKGSGMGLALAQGLARLHQGQLTFSSQPGHGTTFVVTLPREVSEELRSTELAPAPSFMVDEPDPIAVDFELDTPNNTAVSSDTGSETLVLVIEDNAEVNDFLARKFRSDFRVETATDGHTGFRMATDLIPDLIVCDVMMPGLTGLEVVAQLKDDWRTSHIPVVLLTARNAPEQQVEGVQAGADLYLTKPFNPTFLLESVRTLLANRAKQREHFRRELAVDAATVATTNPDQKFLADLTAIIEANLTKTDLNVEDIARSLGISRMQLYRKVKAVLGTGVTDFIQSLRLTKAREMLLDDSLTIADVAYELGFSSPSYFSTSFKARYQISPSEFRALHITPHH</sequence>
<proteinExistence type="predicted"/>